<dbReference type="InterPro" id="IPR004089">
    <property type="entry name" value="MCPsignal_dom"/>
</dbReference>
<dbReference type="PANTHER" id="PTHR32089">
    <property type="entry name" value="METHYL-ACCEPTING CHEMOTAXIS PROTEIN MCPB"/>
    <property type="match status" value="1"/>
</dbReference>
<dbReference type="PRINTS" id="PR00260">
    <property type="entry name" value="CHEMTRNSDUCR"/>
</dbReference>
<keyword evidence="7" id="KW-0472">Membrane</keyword>
<organism evidence="10 11">
    <name type="scientific">Butyrivibrio hungatei</name>
    <dbReference type="NCBI Taxonomy" id="185008"/>
    <lineage>
        <taxon>Bacteria</taxon>
        <taxon>Bacillati</taxon>
        <taxon>Bacillota</taxon>
        <taxon>Clostridia</taxon>
        <taxon>Lachnospirales</taxon>
        <taxon>Lachnospiraceae</taxon>
        <taxon>Butyrivibrio</taxon>
    </lineage>
</organism>
<evidence type="ECO:0000256" key="5">
    <source>
        <dbReference type="PROSITE-ProRule" id="PRU00284"/>
    </source>
</evidence>
<dbReference type="GO" id="GO:0004888">
    <property type="term" value="F:transmembrane signaling receptor activity"/>
    <property type="evidence" value="ECO:0007669"/>
    <property type="project" value="InterPro"/>
</dbReference>
<sequence length="487" mass="52920">MNSEQYKRANNNSFYVTIIIILSGLLLTVFSLFQYGATIGRISIIIDAFFCAGICALGNFKYPYEKKGSIMIMGGATIFYFVILIAEESLIYFAFGLPILICSIIYLNVRLCKFGISAIIVSFIITCIKNTVVTGKFNLELIPAAITLGLAFIACLCTVTLLTMFNEENNAKITKNAEKTLETGNSMAEIANAITELFNKSQGDMVDLQNIMDAQHAGMQDIASSMESTAQSVTTQAQKVQQIQEETETTEMHRKEMTEASESTQKTVKEGVQVISELKEKSANVENASKITVEATQAVINKVQEVQKIVGSIMSISKQTNLLALNASIEAARAGDAGKGFAVVANDVRELAEETNTASNEIKGIITELVEDVQKAMASIDDTVKSVAEQNEMIGTVGENFDSINVNVTEMLSRFKEIGEGMKSIAASTTEINDSISNLSATSEEVASLSNQGVKSSDDAVEKFDEFKGILGEIFMQANKLKDMQTD</sequence>
<feature type="transmembrane region" description="Helical" evidence="7">
    <location>
        <begin position="39"/>
        <end position="58"/>
    </location>
</feature>
<keyword evidence="3 5" id="KW-0807">Transducer</keyword>
<feature type="transmembrane region" description="Helical" evidence="7">
    <location>
        <begin position="116"/>
        <end position="135"/>
    </location>
</feature>
<feature type="domain" description="T-SNARE coiled-coil homology" evidence="9">
    <location>
        <begin position="382"/>
        <end position="418"/>
    </location>
</feature>
<keyword evidence="2" id="KW-0997">Cell inner membrane</keyword>
<evidence type="ECO:0000313" key="11">
    <source>
        <dbReference type="Proteomes" id="UP000183047"/>
    </source>
</evidence>
<dbReference type="Pfam" id="PF00015">
    <property type="entry name" value="MCPsignal"/>
    <property type="match status" value="1"/>
</dbReference>
<feature type="region of interest" description="Disordered" evidence="6">
    <location>
        <begin position="247"/>
        <end position="267"/>
    </location>
</feature>
<comment type="similarity">
    <text evidence="4">Belongs to the methyl-accepting chemotaxis (MCP) protein family.</text>
</comment>
<dbReference type="RefSeq" id="WP_074461013.1">
    <property type="nucleotide sequence ID" value="NZ_FMUR01000003.1"/>
</dbReference>
<evidence type="ECO:0000259" key="9">
    <source>
        <dbReference type="PROSITE" id="PS50192"/>
    </source>
</evidence>
<dbReference type="PROSITE" id="PS50192">
    <property type="entry name" value="T_SNARE"/>
    <property type="match status" value="1"/>
</dbReference>
<dbReference type="GO" id="GO:0006935">
    <property type="term" value="P:chemotaxis"/>
    <property type="evidence" value="ECO:0007669"/>
    <property type="project" value="InterPro"/>
</dbReference>
<accession>A0A1G5ADM4</accession>
<dbReference type="InterPro" id="IPR000727">
    <property type="entry name" value="T_SNARE_dom"/>
</dbReference>
<dbReference type="AlphaFoldDB" id="A0A1G5ADM4"/>
<dbReference type="PANTHER" id="PTHR32089:SF112">
    <property type="entry name" value="LYSOZYME-LIKE PROTEIN-RELATED"/>
    <property type="match status" value="1"/>
</dbReference>
<keyword evidence="2" id="KW-1003">Cell membrane</keyword>
<keyword evidence="7" id="KW-1133">Transmembrane helix</keyword>
<protein>
    <submittedName>
        <fullName evidence="10">Methyl-accepting chemotaxis protein</fullName>
    </submittedName>
</protein>
<evidence type="ECO:0000313" key="10">
    <source>
        <dbReference type="EMBL" id="SCX75959.1"/>
    </source>
</evidence>
<dbReference type="GO" id="GO:0005886">
    <property type="term" value="C:plasma membrane"/>
    <property type="evidence" value="ECO:0007669"/>
    <property type="project" value="UniProtKB-SubCell"/>
</dbReference>
<feature type="transmembrane region" description="Helical" evidence="7">
    <location>
        <begin position="141"/>
        <end position="165"/>
    </location>
</feature>
<evidence type="ECO:0000259" key="8">
    <source>
        <dbReference type="PROSITE" id="PS50111"/>
    </source>
</evidence>
<evidence type="ECO:0000256" key="6">
    <source>
        <dbReference type="SAM" id="MobiDB-lite"/>
    </source>
</evidence>
<gene>
    <name evidence="10" type="ORF">SAMN02910451_00148</name>
</gene>
<dbReference type="EMBL" id="FMUR01000003">
    <property type="protein sequence ID" value="SCX75959.1"/>
    <property type="molecule type" value="Genomic_DNA"/>
</dbReference>
<feature type="transmembrane region" description="Helical" evidence="7">
    <location>
        <begin position="70"/>
        <end position="86"/>
    </location>
</feature>
<evidence type="ECO:0000256" key="4">
    <source>
        <dbReference type="ARBA" id="ARBA00029447"/>
    </source>
</evidence>
<feature type="transmembrane region" description="Helical" evidence="7">
    <location>
        <begin position="12"/>
        <end position="33"/>
    </location>
</feature>
<feature type="domain" description="Methyl-accepting transducer" evidence="8">
    <location>
        <begin position="204"/>
        <end position="440"/>
    </location>
</feature>
<evidence type="ECO:0000256" key="1">
    <source>
        <dbReference type="ARBA" id="ARBA00004429"/>
    </source>
</evidence>
<evidence type="ECO:0000256" key="3">
    <source>
        <dbReference type="ARBA" id="ARBA00023224"/>
    </source>
</evidence>
<dbReference type="Proteomes" id="UP000183047">
    <property type="component" value="Unassembled WGS sequence"/>
</dbReference>
<evidence type="ECO:0000256" key="7">
    <source>
        <dbReference type="SAM" id="Phobius"/>
    </source>
</evidence>
<keyword evidence="11" id="KW-1185">Reference proteome</keyword>
<dbReference type="SUPFAM" id="SSF58104">
    <property type="entry name" value="Methyl-accepting chemotaxis protein (MCP) signaling domain"/>
    <property type="match status" value="1"/>
</dbReference>
<name>A0A1G5ADM4_9FIRM</name>
<reference evidence="11" key="1">
    <citation type="submission" date="2016-10" db="EMBL/GenBank/DDBJ databases">
        <authorList>
            <person name="Varghese N."/>
            <person name="Submissions S."/>
        </authorList>
    </citation>
    <scope>NUCLEOTIDE SEQUENCE [LARGE SCALE GENOMIC DNA]</scope>
    <source>
        <strain evidence="11">XBD2006</strain>
    </source>
</reference>
<proteinExistence type="inferred from homology"/>
<feature type="transmembrane region" description="Helical" evidence="7">
    <location>
        <begin position="92"/>
        <end position="109"/>
    </location>
</feature>
<comment type="subcellular location">
    <subcellularLocation>
        <location evidence="1">Cell inner membrane</location>
        <topology evidence="1">Multi-pass membrane protein</topology>
    </subcellularLocation>
</comment>
<dbReference type="InterPro" id="IPR004090">
    <property type="entry name" value="Chemotax_Me-accpt_rcpt"/>
</dbReference>
<dbReference type="OrthoDB" id="9807021at2"/>
<dbReference type="GO" id="GO:0007165">
    <property type="term" value="P:signal transduction"/>
    <property type="evidence" value="ECO:0007669"/>
    <property type="project" value="UniProtKB-KW"/>
</dbReference>
<keyword evidence="7" id="KW-0812">Transmembrane</keyword>
<dbReference type="PROSITE" id="PS50111">
    <property type="entry name" value="CHEMOTAXIS_TRANSDUC_2"/>
    <property type="match status" value="1"/>
</dbReference>
<dbReference type="Gene3D" id="1.10.287.950">
    <property type="entry name" value="Methyl-accepting chemotaxis protein"/>
    <property type="match status" value="1"/>
</dbReference>
<evidence type="ECO:0000256" key="2">
    <source>
        <dbReference type="ARBA" id="ARBA00022519"/>
    </source>
</evidence>
<dbReference type="SMART" id="SM00283">
    <property type="entry name" value="MA"/>
    <property type="match status" value="1"/>
</dbReference>